<sequence length="292" mass="33390">MKKFKLLILLALAMVAVSCSEDDLDPNSIFNPDPQERNAFETWILENYTKPYNIDLKYKFDDVESDMKYNVTPADYDKSVALAKLVKFLWIDAYEELLGREFIATYCPKIMHLIGSPEYEKSGGSMVLGTAEGGLKITLFNVNDLDTKNPDIESLNYWYFKTMHHEFAHILHQTKNYSTDFNTISAGKYTGPGWVNLESDAVAMKMGFVSKYATTETQEDFVETIAIYVTYTDEQWQAILETAGEEGAPIILQKFEMVKEYLAESWGIDIDKLHKIVQEREQKIGDLDLGTL</sequence>
<dbReference type="Proteomes" id="UP001266995">
    <property type="component" value="Unassembled WGS sequence"/>
</dbReference>
<evidence type="ECO:0000313" key="3">
    <source>
        <dbReference type="Proteomes" id="UP001266995"/>
    </source>
</evidence>
<organism evidence="2 3">
    <name type="scientific">Bacteroides cellulosilyticus</name>
    <dbReference type="NCBI Taxonomy" id="246787"/>
    <lineage>
        <taxon>Bacteria</taxon>
        <taxon>Pseudomonadati</taxon>
        <taxon>Bacteroidota</taxon>
        <taxon>Bacteroidia</taxon>
        <taxon>Bacteroidales</taxon>
        <taxon>Bacteroidaceae</taxon>
        <taxon>Bacteroides</taxon>
    </lineage>
</organism>
<keyword evidence="1" id="KW-0732">Signal</keyword>
<dbReference type="RefSeq" id="WP_195738760.1">
    <property type="nucleotide sequence ID" value="NZ_JADMQL010000005.1"/>
</dbReference>
<name>A0AAW8VN36_9BACE</name>
<dbReference type="Gene3D" id="3.40.390.70">
    <property type="match status" value="1"/>
</dbReference>
<evidence type="ECO:0000313" key="2">
    <source>
        <dbReference type="EMBL" id="MDT4513634.1"/>
    </source>
</evidence>
<dbReference type="InterPro" id="IPR030890">
    <property type="entry name" value="LP_HExxH_w_TonB"/>
</dbReference>
<dbReference type="EMBL" id="JAVSNH010000002">
    <property type="protein sequence ID" value="MDT4513634.1"/>
    <property type="molecule type" value="Genomic_DNA"/>
</dbReference>
<evidence type="ECO:0000256" key="1">
    <source>
        <dbReference type="SAM" id="SignalP"/>
    </source>
</evidence>
<proteinExistence type="predicted"/>
<comment type="caution">
    <text evidence="2">The sequence shown here is derived from an EMBL/GenBank/DDBJ whole genome shotgun (WGS) entry which is preliminary data.</text>
</comment>
<reference evidence="2" key="1">
    <citation type="submission" date="2023-08" db="EMBL/GenBank/DDBJ databases">
        <title>Reintroducing virulent viruses to syntetic microbiomes.</title>
        <authorList>
            <person name="Wilde J."/>
            <person name="Boyes R."/>
            <person name="Robinson A.V."/>
            <person name="Daisley B.A."/>
            <person name="Allen-Vercoe E."/>
        </authorList>
    </citation>
    <scope>NUCLEOTIDE SEQUENCE</scope>
    <source>
        <strain evidence="2">225I_12FAA</strain>
    </source>
</reference>
<feature type="chain" id="PRO_5043364788" evidence="1">
    <location>
        <begin position="22"/>
        <end position="292"/>
    </location>
</feature>
<dbReference type="SUPFAM" id="SSF55486">
    <property type="entry name" value="Metalloproteases ('zincins'), catalytic domain"/>
    <property type="match status" value="1"/>
</dbReference>
<dbReference type="Pfam" id="PF15890">
    <property type="entry name" value="Peptidase_Mx1"/>
    <property type="match status" value="1"/>
</dbReference>
<protein>
    <submittedName>
        <fullName evidence="2">Zinc-binding metallopeptidase</fullName>
    </submittedName>
</protein>
<dbReference type="PROSITE" id="PS51257">
    <property type="entry name" value="PROKAR_LIPOPROTEIN"/>
    <property type="match status" value="1"/>
</dbReference>
<dbReference type="NCBIfam" id="TIGR04549">
    <property type="entry name" value="LP_HExxH_w_tonB"/>
    <property type="match status" value="1"/>
</dbReference>
<gene>
    <name evidence="2" type="ORF">RO785_21925</name>
</gene>
<accession>A0AAW8VN36</accession>
<feature type="signal peptide" evidence="1">
    <location>
        <begin position="1"/>
        <end position="21"/>
    </location>
</feature>
<dbReference type="AlphaFoldDB" id="A0AAW8VN36"/>